<gene>
    <name evidence="4" type="ORF">CCAE0312_LOCUS3140</name>
</gene>
<keyword evidence="3" id="KW-0732">Signal</keyword>
<protein>
    <submittedName>
        <fullName evidence="4">Uncharacterized protein</fullName>
    </submittedName>
</protein>
<keyword evidence="2" id="KW-0472">Membrane</keyword>
<proteinExistence type="predicted"/>
<dbReference type="AlphaFoldDB" id="A0A7S1TBM7"/>
<keyword evidence="2" id="KW-0812">Transmembrane</keyword>
<feature type="region of interest" description="Disordered" evidence="1">
    <location>
        <begin position="136"/>
        <end position="156"/>
    </location>
</feature>
<feature type="chain" id="PRO_5031344067" evidence="3">
    <location>
        <begin position="28"/>
        <end position="244"/>
    </location>
</feature>
<evidence type="ECO:0000256" key="3">
    <source>
        <dbReference type="SAM" id="SignalP"/>
    </source>
</evidence>
<keyword evidence="2" id="KW-1133">Transmembrane helix</keyword>
<evidence type="ECO:0000256" key="2">
    <source>
        <dbReference type="SAM" id="Phobius"/>
    </source>
</evidence>
<name>A0A7S1TBM7_9RHOD</name>
<organism evidence="4">
    <name type="scientific">Compsopogon caeruleus</name>
    <dbReference type="NCBI Taxonomy" id="31354"/>
    <lineage>
        <taxon>Eukaryota</taxon>
        <taxon>Rhodophyta</taxon>
        <taxon>Compsopogonophyceae</taxon>
        <taxon>Compsopogonales</taxon>
        <taxon>Compsopogonaceae</taxon>
        <taxon>Compsopogon</taxon>
    </lineage>
</organism>
<feature type="signal peptide" evidence="3">
    <location>
        <begin position="1"/>
        <end position="27"/>
    </location>
</feature>
<feature type="transmembrane region" description="Helical" evidence="2">
    <location>
        <begin position="54"/>
        <end position="77"/>
    </location>
</feature>
<evidence type="ECO:0000256" key="1">
    <source>
        <dbReference type="SAM" id="MobiDB-lite"/>
    </source>
</evidence>
<accession>A0A7S1TBM7</accession>
<dbReference type="EMBL" id="HBGH01005838">
    <property type="protein sequence ID" value="CAD9231085.1"/>
    <property type="molecule type" value="Transcribed_RNA"/>
</dbReference>
<sequence length="244" mass="26490">MFEATLGTSWTWVLSIWALWFVHVVSGAGLDVEHGLEEGYSLHKSLTSLSAHDVGSLVVVGLGVLITIASISVLVALSLPHEEVQVKTLECTQVGDLESEGMEFDQENDVSLAIRAPILEARNLGPFTKISTAFSPNSERRQAFSEEPSDPTSCPPHLFQQRGVPERRTTVVKLVSAVGLVEEEQQEEFESDLVVDGMTALSRCSSPVSSPRSINGREIADMNHVPLFNLASRTDFSTNESPAA</sequence>
<reference evidence="4" key="1">
    <citation type="submission" date="2021-01" db="EMBL/GenBank/DDBJ databases">
        <authorList>
            <person name="Corre E."/>
            <person name="Pelletier E."/>
            <person name="Niang G."/>
            <person name="Scheremetjew M."/>
            <person name="Finn R."/>
            <person name="Kale V."/>
            <person name="Holt S."/>
            <person name="Cochrane G."/>
            <person name="Meng A."/>
            <person name="Brown T."/>
            <person name="Cohen L."/>
        </authorList>
    </citation>
    <scope>NUCLEOTIDE SEQUENCE</scope>
    <source>
        <strain evidence="4">SAG 36.94</strain>
    </source>
</reference>
<evidence type="ECO:0000313" key="4">
    <source>
        <dbReference type="EMBL" id="CAD9231085.1"/>
    </source>
</evidence>